<proteinExistence type="predicted"/>
<evidence type="ECO:0000259" key="1">
    <source>
        <dbReference type="PROSITE" id="PS50905"/>
    </source>
</evidence>
<dbReference type="GO" id="GO:0008199">
    <property type="term" value="F:ferric iron binding"/>
    <property type="evidence" value="ECO:0007669"/>
    <property type="project" value="InterPro"/>
</dbReference>
<dbReference type="InterPro" id="IPR009078">
    <property type="entry name" value="Ferritin-like_SF"/>
</dbReference>
<sequence>MSQTEKVVATLQTLATGATGQATHRGIAAQIFASQGFTKLSDKYTGHATEERDFAGQFMARILDLDGQLQHEAQPAQQVFTDIKAYMQAEADISQKGIAALTPLLDHQLLDITSYDLVKAYIEDEVEDLNWTQQQLDLITLIGQQNYLTKML</sequence>
<dbReference type="InterPro" id="IPR008331">
    <property type="entry name" value="Ferritin_DPS_dom"/>
</dbReference>
<evidence type="ECO:0000313" key="3">
    <source>
        <dbReference type="Proteomes" id="UP000051181"/>
    </source>
</evidence>
<reference evidence="2 3" key="1">
    <citation type="journal article" date="2015" name="Genome Announc.">
        <title>Expanding the biotechnology potential of lactobacilli through comparative genomics of 213 strains and associated genera.</title>
        <authorList>
            <person name="Sun Z."/>
            <person name="Harris H.M."/>
            <person name="McCann A."/>
            <person name="Guo C."/>
            <person name="Argimon S."/>
            <person name="Zhang W."/>
            <person name="Yang X."/>
            <person name="Jeffery I.B."/>
            <person name="Cooney J.C."/>
            <person name="Kagawa T.F."/>
            <person name="Liu W."/>
            <person name="Song Y."/>
            <person name="Salvetti E."/>
            <person name="Wrobel A."/>
            <person name="Rasinkangas P."/>
            <person name="Parkhill J."/>
            <person name="Rea M.C."/>
            <person name="O'Sullivan O."/>
            <person name="Ritari J."/>
            <person name="Douillard F.P."/>
            <person name="Paul Ross R."/>
            <person name="Yang R."/>
            <person name="Briner A.E."/>
            <person name="Felis G.E."/>
            <person name="de Vos W.M."/>
            <person name="Barrangou R."/>
            <person name="Klaenhammer T.R."/>
            <person name="Caufield P.W."/>
            <person name="Cui Y."/>
            <person name="Zhang H."/>
            <person name="O'Toole P.W."/>
        </authorList>
    </citation>
    <scope>NUCLEOTIDE SEQUENCE [LARGE SCALE GENOMIC DNA]</scope>
    <source>
        <strain evidence="2 3">DSM 20001</strain>
    </source>
</reference>
<protein>
    <submittedName>
        <fullName evidence="2">Bacterioferritin (Cytochrome b1)</fullName>
    </submittedName>
</protein>
<dbReference type="AlphaFoldDB" id="A0A0R1F3E0"/>
<evidence type="ECO:0000313" key="2">
    <source>
        <dbReference type="EMBL" id="KRK14113.1"/>
    </source>
</evidence>
<dbReference type="PROSITE" id="PS50905">
    <property type="entry name" value="FERRITIN_LIKE"/>
    <property type="match status" value="1"/>
</dbReference>
<name>A0A0R1F3E0_9LACO</name>
<dbReference type="PATRIC" id="fig|913848.6.peg.169"/>
<comment type="caution">
    <text evidence="2">The sequence shown here is derived from an EMBL/GenBank/DDBJ whole genome shotgun (WGS) entry which is preliminary data.</text>
</comment>
<dbReference type="eggNOG" id="COG2193">
    <property type="taxonomic scope" value="Bacteria"/>
</dbReference>
<dbReference type="Gene3D" id="1.20.1260.10">
    <property type="match status" value="1"/>
</dbReference>
<dbReference type="InterPro" id="IPR009040">
    <property type="entry name" value="Ferritin-like_diiron"/>
</dbReference>
<feature type="domain" description="Ferritin-like diiron" evidence="1">
    <location>
        <begin position="1"/>
        <end position="143"/>
    </location>
</feature>
<gene>
    <name evidence="2" type="ORF">FD22_GL000171</name>
</gene>
<dbReference type="Proteomes" id="UP000051181">
    <property type="component" value="Unassembled WGS sequence"/>
</dbReference>
<dbReference type="EMBL" id="AZCN01000104">
    <property type="protein sequence ID" value="KRK14113.1"/>
    <property type="molecule type" value="Genomic_DNA"/>
</dbReference>
<organism evidence="2 3">
    <name type="scientific">Loigolactobacillus coryniformis subsp. coryniformis KCTC 3167 = DSM 20001</name>
    <dbReference type="NCBI Taxonomy" id="913848"/>
    <lineage>
        <taxon>Bacteria</taxon>
        <taxon>Bacillati</taxon>
        <taxon>Bacillota</taxon>
        <taxon>Bacilli</taxon>
        <taxon>Lactobacillales</taxon>
        <taxon>Lactobacillaceae</taxon>
        <taxon>Loigolactobacillus</taxon>
    </lineage>
</organism>
<dbReference type="RefSeq" id="WP_010011105.1">
    <property type="nucleotide sequence ID" value="NZ_AZCN01000104.1"/>
</dbReference>
<dbReference type="GeneID" id="65917247"/>
<dbReference type="InterPro" id="IPR012347">
    <property type="entry name" value="Ferritin-like"/>
</dbReference>
<dbReference type="SUPFAM" id="SSF47240">
    <property type="entry name" value="Ferritin-like"/>
    <property type="match status" value="1"/>
</dbReference>
<accession>A0A0R1F3E0</accession>
<dbReference type="Pfam" id="PF00210">
    <property type="entry name" value="Ferritin"/>
    <property type="match status" value="1"/>
</dbReference>